<name>A0AAU7KDI5_9GAMM</name>
<keyword evidence="5 8" id="KW-1133">Transmembrane helix</keyword>
<keyword evidence="6 8" id="KW-0472">Membrane</keyword>
<protein>
    <submittedName>
        <fullName evidence="10">SLC13 family permease</fullName>
    </submittedName>
</protein>
<dbReference type="GO" id="GO:0005886">
    <property type="term" value="C:plasma membrane"/>
    <property type="evidence" value="ECO:0007669"/>
    <property type="project" value="TreeGrafter"/>
</dbReference>
<dbReference type="PROSITE" id="PS51202">
    <property type="entry name" value="RCK_C"/>
    <property type="match status" value="2"/>
</dbReference>
<feature type="compositionally biased region" description="Low complexity" evidence="7">
    <location>
        <begin position="330"/>
        <end position="341"/>
    </location>
</feature>
<feature type="domain" description="RCK C-terminal" evidence="9">
    <location>
        <begin position="204"/>
        <end position="290"/>
    </location>
</feature>
<gene>
    <name evidence="10" type="ORF">NFG58_13395</name>
</gene>
<sequence length="684" mass="72520">MDDSLLVFIVLGLTLAAFVWGRFRFDLVALASLLASVVLGLVPADQAFSGFGHPAVITVVAVLVLSRGFERAGVVDVIAAQVLKVGDRLLYQLLALTGLVTVLSGFMNNVGALALLLPVALRMSREHDTSPSILLMPLAFGSLLGGLTTLIGTPPNIIISSYRASVAGERFSMFDFFPVGGAVALAGVAFIVLLGWRLVPRRTGQASRDAMFDTAHYLVEVRVDADAQALGWSLHKLRRKLDDNVPVLALVRGGHRYAGHSFYGVLKEGDILLLEAGPEELKALEDRAGLRVGLAPEEAPDPDAEQSDAEPTDTEPANTEQTGSDDQVRSSDNAAATSTSAQPLNADGNAGSASLAQRTRQLVDEDEQARERRITLDETREAARGTEDGDERQDDKAPEDLHLIEAVVRNDAAISGRTAAELRLHHQYGLHLVAVARDGGRLKQRLRDIRFRPGDVLLLQGDPEGLGESLTVLGCLPLADRRLTLGQPRQLALSVGIFAVAITAMLFDLLPAAVALSLAALVTLLVGVLPLREGYRAIDGPVVVLLGAMIPVGQSLESSGGAGLIADAMLGLGSQWPPILVLAGLFMVSTLLSNVINNAAAALLMAPIAASLASGFELSLDPFLMVVAISASCAFLTPIGHQSNTLVMGPAGYHFSDYWRLGLPLTLVVMVVAIPLIMLVWPLQ</sequence>
<dbReference type="PROSITE" id="PS01271">
    <property type="entry name" value="NA_SULFATE"/>
    <property type="match status" value="1"/>
</dbReference>
<evidence type="ECO:0000259" key="9">
    <source>
        <dbReference type="PROSITE" id="PS51202"/>
    </source>
</evidence>
<dbReference type="InterPro" id="IPR004680">
    <property type="entry name" value="Cit_transptr-like_dom"/>
</dbReference>
<keyword evidence="4" id="KW-0677">Repeat</keyword>
<feature type="compositionally biased region" description="Polar residues" evidence="7">
    <location>
        <begin position="315"/>
        <end position="325"/>
    </location>
</feature>
<evidence type="ECO:0000313" key="10">
    <source>
        <dbReference type="EMBL" id="XBO69616.1"/>
    </source>
</evidence>
<feature type="transmembrane region" description="Helical" evidence="8">
    <location>
        <begin position="26"/>
        <end position="44"/>
    </location>
</feature>
<evidence type="ECO:0000256" key="6">
    <source>
        <dbReference type="ARBA" id="ARBA00023136"/>
    </source>
</evidence>
<dbReference type="PANTHER" id="PTHR43652">
    <property type="entry name" value="BASIC AMINO ACID ANTIPORTER YFCC-RELATED"/>
    <property type="match status" value="1"/>
</dbReference>
<feature type="transmembrane region" description="Helical" evidence="8">
    <location>
        <begin position="133"/>
        <end position="159"/>
    </location>
</feature>
<dbReference type="InterPro" id="IPR051679">
    <property type="entry name" value="DASS-Related_Transporters"/>
</dbReference>
<feature type="region of interest" description="Disordered" evidence="7">
    <location>
        <begin position="295"/>
        <end position="399"/>
    </location>
</feature>
<evidence type="ECO:0000256" key="3">
    <source>
        <dbReference type="ARBA" id="ARBA00022692"/>
    </source>
</evidence>
<dbReference type="InterPro" id="IPR031312">
    <property type="entry name" value="Na/sul_symport_CS"/>
</dbReference>
<feature type="transmembrane region" description="Helical" evidence="8">
    <location>
        <begin position="622"/>
        <end position="640"/>
    </location>
</feature>
<dbReference type="InterPro" id="IPR006037">
    <property type="entry name" value="RCK_C"/>
</dbReference>
<reference evidence="10" key="1">
    <citation type="submission" date="2022-06" db="EMBL/GenBank/DDBJ databases">
        <title>A novel DMS-producing enzyme.</title>
        <authorList>
            <person name="Zhang Y."/>
        </authorList>
    </citation>
    <scope>NUCLEOTIDE SEQUENCE</scope>
    <source>
        <strain evidence="10">RT37</strain>
    </source>
</reference>
<evidence type="ECO:0000256" key="5">
    <source>
        <dbReference type="ARBA" id="ARBA00022989"/>
    </source>
</evidence>
<accession>A0AAU7KDI5</accession>
<evidence type="ECO:0000256" key="1">
    <source>
        <dbReference type="ARBA" id="ARBA00004141"/>
    </source>
</evidence>
<proteinExistence type="predicted"/>
<feature type="domain" description="RCK C-terminal" evidence="9">
    <location>
        <begin position="391"/>
        <end position="476"/>
    </location>
</feature>
<feature type="compositionally biased region" description="Acidic residues" evidence="7">
    <location>
        <begin position="298"/>
        <end position="313"/>
    </location>
</feature>
<evidence type="ECO:0000256" key="2">
    <source>
        <dbReference type="ARBA" id="ARBA00022448"/>
    </source>
</evidence>
<feature type="transmembrane region" description="Helical" evidence="8">
    <location>
        <begin position="661"/>
        <end position="681"/>
    </location>
</feature>
<feature type="transmembrane region" description="Helical" evidence="8">
    <location>
        <begin position="576"/>
        <end position="592"/>
    </location>
</feature>
<dbReference type="InterPro" id="IPR036721">
    <property type="entry name" value="RCK_C_sf"/>
</dbReference>
<feature type="transmembrane region" description="Helical" evidence="8">
    <location>
        <begin position="513"/>
        <end position="531"/>
    </location>
</feature>
<dbReference type="Gene3D" id="3.30.70.1450">
    <property type="entry name" value="Regulator of K+ conductance, C-terminal domain"/>
    <property type="match status" value="2"/>
</dbReference>
<evidence type="ECO:0000256" key="7">
    <source>
        <dbReference type="SAM" id="MobiDB-lite"/>
    </source>
</evidence>
<dbReference type="AlphaFoldDB" id="A0AAU7KDI5"/>
<comment type="subcellular location">
    <subcellularLocation>
        <location evidence="1">Membrane</location>
        <topology evidence="1">Multi-pass membrane protein</topology>
    </subcellularLocation>
</comment>
<feature type="compositionally biased region" description="Basic and acidic residues" evidence="7">
    <location>
        <begin position="369"/>
        <end position="399"/>
    </location>
</feature>
<feature type="transmembrane region" description="Helical" evidence="8">
    <location>
        <begin position="89"/>
        <end position="121"/>
    </location>
</feature>
<dbReference type="Pfam" id="PF02080">
    <property type="entry name" value="TrkA_C"/>
    <property type="match status" value="1"/>
</dbReference>
<dbReference type="Pfam" id="PF03600">
    <property type="entry name" value="CitMHS"/>
    <property type="match status" value="1"/>
</dbReference>
<feature type="compositionally biased region" description="Polar residues" evidence="7">
    <location>
        <begin position="351"/>
        <end position="360"/>
    </location>
</feature>
<dbReference type="PANTHER" id="PTHR43652:SF2">
    <property type="entry name" value="BASIC AMINO ACID ANTIPORTER YFCC-RELATED"/>
    <property type="match status" value="1"/>
</dbReference>
<dbReference type="EMBL" id="CP098827">
    <property type="protein sequence ID" value="XBO69616.1"/>
    <property type="molecule type" value="Genomic_DNA"/>
</dbReference>
<dbReference type="GO" id="GO:0006813">
    <property type="term" value="P:potassium ion transport"/>
    <property type="evidence" value="ECO:0007669"/>
    <property type="project" value="InterPro"/>
</dbReference>
<dbReference type="SUPFAM" id="SSF116726">
    <property type="entry name" value="TrkA C-terminal domain-like"/>
    <property type="match status" value="2"/>
</dbReference>
<feature type="transmembrane region" description="Helical" evidence="8">
    <location>
        <begin position="491"/>
        <end position="507"/>
    </location>
</feature>
<keyword evidence="3 8" id="KW-0812">Transmembrane</keyword>
<dbReference type="GO" id="GO:0008324">
    <property type="term" value="F:monoatomic cation transmembrane transporter activity"/>
    <property type="evidence" value="ECO:0007669"/>
    <property type="project" value="InterPro"/>
</dbReference>
<organism evidence="10">
    <name type="scientific">Halomonas sp. RT37</name>
    <dbReference type="NCBI Taxonomy" id="2950872"/>
    <lineage>
        <taxon>Bacteria</taxon>
        <taxon>Pseudomonadati</taxon>
        <taxon>Pseudomonadota</taxon>
        <taxon>Gammaproteobacteria</taxon>
        <taxon>Oceanospirillales</taxon>
        <taxon>Halomonadaceae</taxon>
        <taxon>Halomonas</taxon>
    </lineage>
</organism>
<dbReference type="RefSeq" id="WP_222568960.1">
    <property type="nucleotide sequence ID" value="NZ_CP098827.1"/>
</dbReference>
<evidence type="ECO:0000256" key="4">
    <source>
        <dbReference type="ARBA" id="ARBA00022737"/>
    </source>
</evidence>
<feature type="transmembrane region" description="Helical" evidence="8">
    <location>
        <begin position="179"/>
        <end position="199"/>
    </location>
</feature>
<evidence type="ECO:0000256" key="8">
    <source>
        <dbReference type="SAM" id="Phobius"/>
    </source>
</evidence>
<feature type="transmembrane region" description="Helical" evidence="8">
    <location>
        <begin position="538"/>
        <end position="556"/>
    </location>
</feature>
<keyword evidence="2" id="KW-0813">Transport</keyword>